<evidence type="ECO:0000313" key="2">
    <source>
        <dbReference type="EMBL" id="KAH1073308.1"/>
    </source>
</evidence>
<evidence type="ECO:0000256" key="1">
    <source>
        <dbReference type="SAM" id="MobiDB-lite"/>
    </source>
</evidence>
<comment type="caution">
    <text evidence="2">The sequence shown here is derived from an EMBL/GenBank/DDBJ whole genome shotgun (WGS) entry which is preliminary data.</text>
</comment>
<accession>A0A9D3ZYG3</accession>
<organism evidence="2 3">
    <name type="scientific">Gossypium stocksii</name>
    <dbReference type="NCBI Taxonomy" id="47602"/>
    <lineage>
        <taxon>Eukaryota</taxon>
        <taxon>Viridiplantae</taxon>
        <taxon>Streptophyta</taxon>
        <taxon>Embryophyta</taxon>
        <taxon>Tracheophyta</taxon>
        <taxon>Spermatophyta</taxon>
        <taxon>Magnoliopsida</taxon>
        <taxon>eudicotyledons</taxon>
        <taxon>Gunneridae</taxon>
        <taxon>Pentapetalae</taxon>
        <taxon>rosids</taxon>
        <taxon>malvids</taxon>
        <taxon>Malvales</taxon>
        <taxon>Malvaceae</taxon>
        <taxon>Malvoideae</taxon>
        <taxon>Gossypium</taxon>
    </lineage>
</organism>
<feature type="region of interest" description="Disordered" evidence="1">
    <location>
        <begin position="1"/>
        <end position="27"/>
    </location>
</feature>
<proteinExistence type="predicted"/>
<sequence>NMLHSEVSTVAGSTHSGGRSGSMPTENGLVAPALKFKQRKVSTIRDFLSRCGKVAAPIIRPSEQATND</sequence>
<reference evidence="2 3" key="1">
    <citation type="journal article" date="2021" name="Plant Biotechnol. J.">
        <title>Multi-omics assisted identification of the key and species-specific regulatory components of drought-tolerant mechanisms in Gossypium stocksii.</title>
        <authorList>
            <person name="Yu D."/>
            <person name="Ke L."/>
            <person name="Zhang D."/>
            <person name="Wu Y."/>
            <person name="Sun Y."/>
            <person name="Mei J."/>
            <person name="Sun J."/>
            <person name="Sun Y."/>
        </authorList>
    </citation>
    <scope>NUCLEOTIDE SEQUENCE [LARGE SCALE GENOMIC DNA]</scope>
    <source>
        <strain evidence="3">cv. E1</strain>
        <tissue evidence="2">Leaf</tissue>
    </source>
</reference>
<evidence type="ECO:0000313" key="3">
    <source>
        <dbReference type="Proteomes" id="UP000828251"/>
    </source>
</evidence>
<name>A0A9D3ZYG3_9ROSI</name>
<dbReference type="Proteomes" id="UP000828251">
    <property type="component" value="Unassembled WGS sequence"/>
</dbReference>
<feature type="non-terminal residue" evidence="2">
    <location>
        <position position="1"/>
    </location>
</feature>
<dbReference type="AlphaFoldDB" id="A0A9D3ZYG3"/>
<keyword evidence="3" id="KW-1185">Reference proteome</keyword>
<dbReference type="EMBL" id="JAIQCV010000008">
    <property type="protein sequence ID" value="KAH1073308.1"/>
    <property type="molecule type" value="Genomic_DNA"/>
</dbReference>
<protein>
    <submittedName>
        <fullName evidence="2">Uncharacterized protein</fullName>
    </submittedName>
</protein>
<gene>
    <name evidence="2" type="ORF">J1N35_025636</name>
</gene>
<feature type="compositionally biased region" description="Polar residues" evidence="1">
    <location>
        <begin position="1"/>
        <end position="25"/>
    </location>
</feature>